<dbReference type="EMBL" id="UAPV01000001">
    <property type="protein sequence ID" value="SPT70295.1"/>
    <property type="molecule type" value="Genomic_DNA"/>
</dbReference>
<proteinExistence type="predicted"/>
<dbReference type="EMBL" id="UAPV01000001">
    <property type="protein sequence ID" value="SPT70002.1"/>
    <property type="molecule type" value="Genomic_DNA"/>
</dbReference>
<dbReference type="EMBL" id="UAPV01000001">
    <property type="protein sequence ID" value="SPT68662.1"/>
    <property type="molecule type" value="Genomic_DNA"/>
</dbReference>
<evidence type="ECO:0000313" key="4">
    <source>
        <dbReference type="EMBL" id="SPT70774.1"/>
    </source>
</evidence>
<protein>
    <submittedName>
        <fullName evidence="1">Uncharacterized protein</fullName>
    </submittedName>
</protein>
<accession>A0A2X0VA95</accession>
<sequence>MAIIVAEEDTLVKEVYRKSNKTGKRELVPVLTLKPGVVVKCRYCGQPMIRYGITGYKKHIEDIRHGTPTKIFHLQILTCPNKEKCRDITSGKDPQGNSNKATHVLLPDYACPGLRVQSDTAEDLAKANKEIQHLKGQFNHTNLSWPRIELYISQSKLLHKLKEEYVNFRYFVIKALGPLGKHLSMPVETVLSHAQNVFETYSLNFNRAPVKTRGKAFDIQGKNKFRIFGVYCCSQFVNDPPIHLKHNWVISCNNMIIKEPDDSS</sequence>
<dbReference type="RefSeq" id="WP_113742927.1">
    <property type="nucleotide sequence ID" value="NZ_UAPU01000005.1"/>
</dbReference>
<reference evidence="1 5" key="1">
    <citation type="submission" date="2018-06" db="EMBL/GenBank/DDBJ databases">
        <authorList>
            <consortium name="Pathogen Informatics"/>
            <person name="Doyle S."/>
        </authorList>
    </citation>
    <scope>NUCLEOTIDE SEQUENCE [LARGE SCALE GENOMIC DNA]</scope>
    <source>
        <strain evidence="1 5">NCTC13093</strain>
    </source>
</reference>
<keyword evidence="5" id="KW-1185">Reference proteome</keyword>
<evidence type="ECO:0000313" key="2">
    <source>
        <dbReference type="EMBL" id="SPT70002.1"/>
    </source>
</evidence>
<evidence type="ECO:0000313" key="1">
    <source>
        <dbReference type="EMBL" id="SPT68662.1"/>
    </source>
</evidence>
<dbReference type="AlphaFoldDB" id="A0A2X0VA95"/>
<organism evidence="1 5">
    <name type="scientific">Anaerobiospirillum thomasii</name>
    <dbReference type="NCBI Taxonomy" id="179995"/>
    <lineage>
        <taxon>Bacteria</taxon>
        <taxon>Pseudomonadati</taxon>
        <taxon>Pseudomonadota</taxon>
        <taxon>Gammaproteobacteria</taxon>
        <taxon>Aeromonadales</taxon>
        <taxon>Succinivibrionaceae</taxon>
        <taxon>Anaerobiospirillum</taxon>
    </lineage>
</organism>
<evidence type="ECO:0000313" key="3">
    <source>
        <dbReference type="EMBL" id="SPT70295.1"/>
    </source>
</evidence>
<gene>
    <name evidence="1" type="ORF">NCTC13093_00037</name>
    <name evidence="2" type="ORF">NCTC13093_01400</name>
    <name evidence="3" type="ORF">NCTC13093_01705</name>
    <name evidence="4" type="ORF">NCTC13093_02198</name>
</gene>
<name>A0A2X0VA95_9GAMM</name>
<evidence type="ECO:0000313" key="5">
    <source>
        <dbReference type="Proteomes" id="UP000250086"/>
    </source>
</evidence>
<dbReference type="EMBL" id="UAPV01000001">
    <property type="protein sequence ID" value="SPT70774.1"/>
    <property type="molecule type" value="Genomic_DNA"/>
</dbReference>
<dbReference type="Proteomes" id="UP000250086">
    <property type="component" value="Unassembled WGS sequence"/>
</dbReference>